<evidence type="ECO:0000256" key="10">
    <source>
        <dbReference type="ARBA" id="ARBA00047696"/>
    </source>
</evidence>
<evidence type="ECO:0000256" key="7">
    <source>
        <dbReference type="ARBA" id="ARBA00022857"/>
    </source>
</evidence>
<sequence>MAEIINGDEMNNCNKQKMIESSPVAKKTSACIYHNPCLDGNNMMMNDVNGVNVGSNNCLEDDHCSQEIIKLIKESLNYETGDHHTFIVFGASGDLATKKIYPTLWALYRDELMPLKTGIVGYARSSMTVQKLYEHIGRHIKLRDEDERELFQQFLLHNFYVQGEYDDDNGFIKLMKRVQELEDNDNGLHANRLFYLALPPNIFESTTKLIKQHCWNTKGWKRIIIEKPFGHDYDSSQQLSRHLQSLYDEDEIYRIDHYLGKEMVQNLMVLRFGNRIFAPIWNHEHISSIQVTFKEPFGTMGRGGYFDRFGIIRDVMQNHLLQILCLVAMEKPVSTNAEDIRDEKVKVLRAMRTLSSDDIVLGQYIGNPKLDGEGRLSYRDDPTVPNESLTATFALARCQINNERWDGVPFFLRCGKALNERKAEIRIQFRDVPGNIFHGQCTRNELVIRIQPNEAVYIKFMTKEPGMTFRLSETELDLTYQNRYKDSRLPDAYERLLMDVFGGSQMHFVRSDELSEAWRIFTPLLHEIEMKKIVPAPYYYGTRGCKQADDFCVANGFKFYGTYTWPQSSRSSSSTTKTKKTSNIKTNDVDDDDDLNKQNGN</sequence>
<dbReference type="Gene3D" id="3.30.360.10">
    <property type="entry name" value="Dihydrodipicolinate Reductase, domain 2"/>
    <property type="match status" value="1"/>
</dbReference>
<reference evidence="16" key="4">
    <citation type="journal article" date="2022" name="Res Sq">
        <title>Comparative Genomics Reveals Insights into the Divergent Evolution of Astigmatic Mites and Household Pest Adaptations.</title>
        <authorList>
            <person name="Xiong Q."/>
            <person name="Wan A.T.-Y."/>
            <person name="Liu X.-Y."/>
            <person name="Fung C.S.-H."/>
            <person name="Xiao X."/>
            <person name="Malainual N."/>
            <person name="Hou J."/>
            <person name="Wang L."/>
            <person name="Wang M."/>
            <person name="Yang K."/>
            <person name="Cui Y."/>
            <person name="Leung E."/>
            <person name="Nong W."/>
            <person name="Shin S.-K."/>
            <person name="Au S."/>
            <person name="Jeong K.Y."/>
            <person name="Chew F.T."/>
            <person name="Hui J."/>
            <person name="Leung T.F."/>
            <person name="Tungtrongchitr A."/>
            <person name="Zhong N."/>
            <person name="Liu Z."/>
            <person name="Tsui S."/>
        </authorList>
    </citation>
    <scope>NUCLEOTIDE SEQUENCE</scope>
    <source>
        <strain evidence="16">Derf</strain>
        <tissue evidence="16">Whole organism</tissue>
    </source>
</reference>
<protein>
    <recommendedName>
        <fullName evidence="5 11">Glucose-6-phosphate 1-dehydrogenase</fullName>
        <ecNumber evidence="4 11">1.1.1.49</ecNumber>
    </recommendedName>
</protein>
<proteinExistence type="inferred from homology"/>
<dbReference type="NCBIfam" id="TIGR00871">
    <property type="entry name" value="zwf"/>
    <property type="match status" value="1"/>
</dbReference>
<organism evidence="16 17">
    <name type="scientific">Dermatophagoides farinae</name>
    <name type="common">American house dust mite</name>
    <dbReference type="NCBI Taxonomy" id="6954"/>
    <lineage>
        <taxon>Eukaryota</taxon>
        <taxon>Metazoa</taxon>
        <taxon>Ecdysozoa</taxon>
        <taxon>Arthropoda</taxon>
        <taxon>Chelicerata</taxon>
        <taxon>Arachnida</taxon>
        <taxon>Acari</taxon>
        <taxon>Acariformes</taxon>
        <taxon>Sarcoptiformes</taxon>
        <taxon>Astigmata</taxon>
        <taxon>Psoroptidia</taxon>
        <taxon>Analgoidea</taxon>
        <taxon>Pyroglyphidae</taxon>
        <taxon>Dermatophagoidinae</taxon>
        <taxon>Dermatophagoides</taxon>
    </lineage>
</organism>
<dbReference type="SUPFAM" id="SSF55347">
    <property type="entry name" value="Glyceraldehyde-3-phosphate dehydrogenase-like, C-terminal domain"/>
    <property type="match status" value="1"/>
</dbReference>
<feature type="domain" description="Glucose-6-phosphate dehydrogenase NAD-binding" evidence="13">
    <location>
        <begin position="87"/>
        <end position="266"/>
    </location>
</feature>
<dbReference type="InterPro" id="IPR022674">
    <property type="entry name" value="G6P_DH_NAD-bd"/>
</dbReference>
<gene>
    <name evidence="16" type="primary">G6PD_1</name>
    <name evidence="16" type="ORF">DERF_010106</name>
    <name evidence="15" type="ORF">HUG17_0135</name>
</gene>
<dbReference type="FunFam" id="3.40.50.720:FF:000111">
    <property type="entry name" value="Glucose-6-phosphate 1-dehydrogenase"/>
    <property type="match status" value="1"/>
</dbReference>
<comment type="function">
    <text evidence="1">Cytosolic glucose-6-phosphate dehydrogenase that catalyzes the first and rate-limiting step of the oxidative branch within the pentose phosphate pathway/shunt, an alternative route to glycolysis for the dissimilation of carbohydrates and a major source of reducing power and metabolic intermediates for fatty acid and nucleic acid biosynthetic processes.</text>
</comment>
<evidence type="ECO:0000256" key="1">
    <source>
        <dbReference type="ARBA" id="ARBA00002914"/>
    </source>
</evidence>
<dbReference type="GO" id="GO:0009051">
    <property type="term" value="P:pentose-phosphate shunt, oxidative branch"/>
    <property type="evidence" value="ECO:0007669"/>
    <property type="project" value="TreeGrafter"/>
</dbReference>
<evidence type="ECO:0000259" key="14">
    <source>
        <dbReference type="Pfam" id="PF02781"/>
    </source>
</evidence>
<accession>A0A922L275</accession>
<evidence type="ECO:0000256" key="9">
    <source>
        <dbReference type="ARBA" id="ARBA00023277"/>
    </source>
</evidence>
<feature type="region of interest" description="Disordered" evidence="12">
    <location>
        <begin position="566"/>
        <end position="601"/>
    </location>
</feature>
<dbReference type="GO" id="GO:0006006">
    <property type="term" value="P:glucose metabolic process"/>
    <property type="evidence" value="ECO:0007669"/>
    <property type="project" value="UniProtKB-KW"/>
</dbReference>
<evidence type="ECO:0000256" key="5">
    <source>
        <dbReference type="ARBA" id="ARBA00020444"/>
    </source>
</evidence>
<keyword evidence="8 11" id="KW-0560">Oxidoreductase</keyword>
<dbReference type="InterPro" id="IPR022675">
    <property type="entry name" value="G6P_DH_C"/>
</dbReference>
<reference evidence="15" key="3">
    <citation type="journal article" date="2021" name="World Allergy Organ. J.">
        <title>Chromosome-level assembly of Dermatophagoides farinae genome and transcriptome reveals two novel allergens Der f 37 and Der f 39.</title>
        <authorList>
            <person name="Chen J."/>
            <person name="Cai Z."/>
            <person name="Fan D."/>
            <person name="Hu J."/>
            <person name="Hou Y."/>
            <person name="He Y."/>
            <person name="Zhang Z."/>
            <person name="Zhao Z."/>
            <person name="Gao P."/>
            <person name="Hu W."/>
            <person name="Sun J."/>
            <person name="Li J."/>
            <person name="Ji K."/>
        </authorList>
    </citation>
    <scope>NUCLEOTIDE SEQUENCE</scope>
    <source>
        <strain evidence="15">JKM2019</strain>
    </source>
</reference>
<keyword evidence="6 11" id="KW-0313">Glucose metabolism</keyword>
<dbReference type="PROSITE" id="PS00069">
    <property type="entry name" value="G6P_DEHYDROGENASE"/>
    <property type="match status" value="1"/>
</dbReference>
<dbReference type="HAMAP" id="MF_00966">
    <property type="entry name" value="G6PD"/>
    <property type="match status" value="1"/>
</dbReference>
<dbReference type="InterPro" id="IPR019796">
    <property type="entry name" value="G6P_DH_AS"/>
</dbReference>
<comment type="pathway">
    <text evidence="2 11">Carbohydrate degradation; pentose phosphate pathway; D-ribulose 5-phosphate from D-glucose 6-phosphate (oxidative stage): step 1/3.</text>
</comment>
<evidence type="ECO:0000256" key="2">
    <source>
        <dbReference type="ARBA" id="ARBA00004937"/>
    </source>
</evidence>
<dbReference type="GO" id="GO:0005829">
    <property type="term" value="C:cytosol"/>
    <property type="evidence" value="ECO:0007669"/>
    <property type="project" value="TreeGrafter"/>
</dbReference>
<evidence type="ECO:0000256" key="6">
    <source>
        <dbReference type="ARBA" id="ARBA00022526"/>
    </source>
</evidence>
<dbReference type="EMBL" id="SDOV01000001">
    <property type="protein sequence ID" value="KAH7644597.1"/>
    <property type="molecule type" value="Genomic_DNA"/>
</dbReference>
<dbReference type="Pfam" id="PF00479">
    <property type="entry name" value="G6PD_N"/>
    <property type="match status" value="1"/>
</dbReference>
<comment type="similarity">
    <text evidence="3 11">Belongs to the glucose-6-phosphate dehydrogenase family.</text>
</comment>
<dbReference type="PANTHER" id="PTHR23429:SF0">
    <property type="entry name" value="GLUCOSE-6-PHOSPHATE 1-DEHYDROGENASE"/>
    <property type="match status" value="1"/>
</dbReference>
<keyword evidence="9 11" id="KW-0119">Carbohydrate metabolism</keyword>
<dbReference type="SUPFAM" id="SSF51735">
    <property type="entry name" value="NAD(P)-binding Rossmann-fold domains"/>
    <property type="match status" value="1"/>
</dbReference>
<dbReference type="InterPro" id="IPR001282">
    <property type="entry name" value="G6P_DH"/>
</dbReference>
<keyword evidence="7 11" id="KW-0521">NADP</keyword>
<evidence type="ECO:0000256" key="12">
    <source>
        <dbReference type="SAM" id="MobiDB-lite"/>
    </source>
</evidence>
<dbReference type="GO" id="GO:0050661">
    <property type="term" value="F:NADP binding"/>
    <property type="evidence" value="ECO:0007669"/>
    <property type="project" value="InterPro"/>
</dbReference>
<dbReference type="PRINTS" id="PR00079">
    <property type="entry name" value="G6PDHDRGNASE"/>
</dbReference>
<comment type="function">
    <text evidence="11">Catalyzes the rate-limiting step of the oxidative pentose-phosphate pathway, which represents a route for the dissimilation of carbohydrates besides glycolysis.</text>
</comment>
<dbReference type="Pfam" id="PF02781">
    <property type="entry name" value="G6PD_C"/>
    <property type="match status" value="1"/>
</dbReference>
<feature type="compositionally biased region" description="Low complexity" evidence="12">
    <location>
        <begin position="566"/>
        <end position="576"/>
    </location>
</feature>
<dbReference type="PANTHER" id="PTHR23429">
    <property type="entry name" value="GLUCOSE-6-PHOSPHATE 1-DEHYDROGENASE G6PD"/>
    <property type="match status" value="1"/>
</dbReference>
<comment type="catalytic activity">
    <reaction evidence="10">
        <text>D-glucose 6-phosphate + NADP(+) = 6-phospho-D-glucono-1,5-lactone + NADPH + H(+)</text>
        <dbReference type="Rhea" id="RHEA:15841"/>
        <dbReference type="ChEBI" id="CHEBI:15378"/>
        <dbReference type="ChEBI" id="CHEBI:57783"/>
        <dbReference type="ChEBI" id="CHEBI:57955"/>
        <dbReference type="ChEBI" id="CHEBI:58349"/>
        <dbReference type="ChEBI" id="CHEBI:61548"/>
        <dbReference type="EC" id="1.1.1.49"/>
    </reaction>
    <physiologicalReaction direction="left-to-right" evidence="10">
        <dbReference type="Rhea" id="RHEA:15842"/>
    </physiologicalReaction>
</comment>
<dbReference type="EMBL" id="ASGP02000004">
    <property type="protein sequence ID" value="KAH9511657.1"/>
    <property type="molecule type" value="Genomic_DNA"/>
</dbReference>
<keyword evidence="17" id="KW-1185">Reference proteome</keyword>
<dbReference type="GO" id="GO:0004345">
    <property type="term" value="F:glucose-6-phosphate dehydrogenase activity"/>
    <property type="evidence" value="ECO:0007669"/>
    <property type="project" value="UniProtKB-EC"/>
</dbReference>
<evidence type="ECO:0000256" key="4">
    <source>
        <dbReference type="ARBA" id="ARBA00013019"/>
    </source>
</evidence>
<dbReference type="Proteomes" id="UP000828236">
    <property type="component" value="Unassembled WGS sequence"/>
</dbReference>
<feature type="domain" description="Glucose-6-phosphate dehydrogenase C-terminal" evidence="14">
    <location>
        <begin position="268"/>
        <end position="559"/>
    </location>
</feature>
<dbReference type="InterPro" id="IPR036291">
    <property type="entry name" value="NAD(P)-bd_dom_sf"/>
</dbReference>
<evidence type="ECO:0000256" key="8">
    <source>
        <dbReference type="ARBA" id="ARBA00023002"/>
    </source>
</evidence>
<evidence type="ECO:0000313" key="17">
    <source>
        <dbReference type="Proteomes" id="UP000790347"/>
    </source>
</evidence>
<evidence type="ECO:0000259" key="13">
    <source>
        <dbReference type="Pfam" id="PF00479"/>
    </source>
</evidence>
<evidence type="ECO:0000256" key="11">
    <source>
        <dbReference type="RuleBase" id="RU362120"/>
    </source>
</evidence>
<evidence type="ECO:0000313" key="15">
    <source>
        <dbReference type="EMBL" id="KAH7644597.1"/>
    </source>
</evidence>
<dbReference type="Proteomes" id="UP000790347">
    <property type="component" value="Unassembled WGS sequence"/>
</dbReference>
<dbReference type="FunFam" id="3.30.360.10:FF:000018">
    <property type="entry name" value="Glucose-6-phosphate 1-dehydrogenase"/>
    <property type="match status" value="1"/>
</dbReference>
<comment type="caution">
    <text evidence="16">The sequence shown here is derived from an EMBL/GenBank/DDBJ whole genome shotgun (WGS) entry which is preliminary data.</text>
</comment>
<reference evidence="16" key="1">
    <citation type="submission" date="2013-05" db="EMBL/GenBank/DDBJ databases">
        <authorList>
            <person name="Yim A.K.Y."/>
            <person name="Chan T.F."/>
            <person name="Ji K.M."/>
            <person name="Liu X.Y."/>
            <person name="Zhou J.W."/>
            <person name="Li R.Q."/>
            <person name="Yang K.Y."/>
            <person name="Li J."/>
            <person name="Li M."/>
            <person name="Law P.T.W."/>
            <person name="Wu Y.L."/>
            <person name="Cai Z.L."/>
            <person name="Qin H."/>
            <person name="Bao Y."/>
            <person name="Leung R.K.K."/>
            <person name="Ng P.K.S."/>
            <person name="Zou J."/>
            <person name="Zhong X.J."/>
            <person name="Ran P.X."/>
            <person name="Zhong N.S."/>
            <person name="Liu Z.G."/>
            <person name="Tsui S.K.W."/>
        </authorList>
    </citation>
    <scope>NUCLEOTIDE SEQUENCE</scope>
    <source>
        <strain evidence="16">Derf</strain>
        <tissue evidence="16">Whole organism</tissue>
    </source>
</reference>
<dbReference type="Gene3D" id="3.40.50.720">
    <property type="entry name" value="NAD(P)-binding Rossmann-like Domain"/>
    <property type="match status" value="1"/>
</dbReference>
<reference evidence="15" key="2">
    <citation type="submission" date="2020-06" db="EMBL/GenBank/DDBJ databases">
        <authorList>
            <person name="Ji K."/>
            <person name="Li J."/>
        </authorList>
    </citation>
    <scope>NUCLEOTIDE SEQUENCE</scope>
    <source>
        <strain evidence="15">JKM2019</strain>
        <tissue evidence="15">Whole body</tissue>
    </source>
</reference>
<dbReference type="EC" id="1.1.1.49" evidence="4 11"/>
<name>A0A922L275_DERFA</name>
<evidence type="ECO:0000313" key="16">
    <source>
        <dbReference type="EMBL" id="KAH9511657.1"/>
    </source>
</evidence>
<evidence type="ECO:0000256" key="3">
    <source>
        <dbReference type="ARBA" id="ARBA00009975"/>
    </source>
</evidence>
<dbReference type="AlphaFoldDB" id="A0A922L275"/>